<comment type="caution">
    <text evidence="2">The sequence shown here is derived from an EMBL/GenBank/DDBJ whole genome shotgun (WGS) entry which is preliminary data.</text>
</comment>
<dbReference type="AlphaFoldDB" id="A0AAE0IXQ8"/>
<sequence length="364" mass="41015">MANRLAPMDTVTTTTVTTATTAITVTTAIVQRETRSVGPTYEELFQGYRYEQRKRLEAEEKLERLQTEVLKSVDRFDPSFDSTISVEFRSLNDKIGKLCKSKRLTELVLSDDSPPISRESSALWEDTVQWTLFDDRAATRAEKKMLLRQAVWKFLVETLFNRARPFASFGDDNPQANLVERICFEKLFPDHLTSENAARWRSLTVRQLKTLPIDEQASKQVRKRFALKFVGFIGDRGLIAEGEGRLKQIEAAVLNTKEDLGKHLDLVLDQAIGFSRLLAGERAGYELRAPQLSAMEFRKSEDDMMITVIGGPVGVVDADREDDPEGNIKMIGSPMVIKFGDGGGRNLDEEMVLVKAFAVLVDED</sequence>
<evidence type="ECO:0000313" key="3">
    <source>
        <dbReference type="Proteomes" id="UP001286456"/>
    </source>
</evidence>
<proteinExistence type="predicted"/>
<reference evidence="2" key="2">
    <citation type="submission" date="2023-06" db="EMBL/GenBank/DDBJ databases">
        <authorList>
            <consortium name="Lawrence Berkeley National Laboratory"/>
            <person name="Haridas S."/>
            <person name="Hensen N."/>
            <person name="Bonometti L."/>
            <person name="Westerberg I."/>
            <person name="Brannstrom I.O."/>
            <person name="Guillou S."/>
            <person name="Cros-Aarteil S."/>
            <person name="Calhoun S."/>
            <person name="Kuo A."/>
            <person name="Mondo S."/>
            <person name="Pangilinan J."/>
            <person name="Riley R."/>
            <person name="Labutti K."/>
            <person name="Andreopoulos B."/>
            <person name="Lipzen A."/>
            <person name="Chen C."/>
            <person name="Yanf M."/>
            <person name="Daum C."/>
            <person name="Ng V."/>
            <person name="Clum A."/>
            <person name="Steindorff A."/>
            <person name="Ohm R."/>
            <person name="Martin F."/>
            <person name="Silar P."/>
            <person name="Natvig D."/>
            <person name="Lalanne C."/>
            <person name="Gautier V."/>
            <person name="Ament-Velasquez S.L."/>
            <person name="Kruys A."/>
            <person name="Hutchinson M.I."/>
            <person name="Powell A.J."/>
            <person name="Barry K."/>
            <person name="Miller A.N."/>
            <person name="Grigoriev I.V."/>
            <person name="Debuchy R."/>
            <person name="Gladieux P."/>
            <person name="Thoren M.H."/>
            <person name="Johannesson H."/>
        </authorList>
    </citation>
    <scope>NUCLEOTIDE SEQUENCE</scope>
    <source>
        <strain evidence="2">SMH4131-1</strain>
    </source>
</reference>
<evidence type="ECO:0000313" key="2">
    <source>
        <dbReference type="EMBL" id="KAK3332847.1"/>
    </source>
</evidence>
<keyword evidence="1" id="KW-0175">Coiled coil</keyword>
<keyword evidence="3" id="KW-1185">Reference proteome</keyword>
<gene>
    <name evidence="2" type="ORF">B0T19DRAFT_473638</name>
</gene>
<reference evidence="2" key="1">
    <citation type="journal article" date="2023" name="Mol. Phylogenet. Evol.">
        <title>Genome-scale phylogeny and comparative genomics of the fungal order Sordariales.</title>
        <authorList>
            <person name="Hensen N."/>
            <person name="Bonometti L."/>
            <person name="Westerberg I."/>
            <person name="Brannstrom I.O."/>
            <person name="Guillou S."/>
            <person name="Cros-Aarteil S."/>
            <person name="Calhoun S."/>
            <person name="Haridas S."/>
            <person name="Kuo A."/>
            <person name="Mondo S."/>
            <person name="Pangilinan J."/>
            <person name="Riley R."/>
            <person name="LaButti K."/>
            <person name="Andreopoulos B."/>
            <person name="Lipzen A."/>
            <person name="Chen C."/>
            <person name="Yan M."/>
            <person name="Daum C."/>
            <person name="Ng V."/>
            <person name="Clum A."/>
            <person name="Steindorff A."/>
            <person name="Ohm R.A."/>
            <person name="Martin F."/>
            <person name="Silar P."/>
            <person name="Natvig D.O."/>
            <person name="Lalanne C."/>
            <person name="Gautier V."/>
            <person name="Ament-Velasquez S.L."/>
            <person name="Kruys A."/>
            <person name="Hutchinson M.I."/>
            <person name="Powell A.J."/>
            <person name="Barry K."/>
            <person name="Miller A.N."/>
            <person name="Grigoriev I.V."/>
            <person name="Debuchy R."/>
            <person name="Gladieux P."/>
            <person name="Hiltunen Thoren M."/>
            <person name="Johannesson H."/>
        </authorList>
    </citation>
    <scope>NUCLEOTIDE SEQUENCE</scope>
    <source>
        <strain evidence="2">SMH4131-1</strain>
    </source>
</reference>
<dbReference type="EMBL" id="JAUEPO010000002">
    <property type="protein sequence ID" value="KAK3332847.1"/>
    <property type="molecule type" value="Genomic_DNA"/>
</dbReference>
<accession>A0AAE0IXQ8</accession>
<organism evidence="2 3">
    <name type="scientific">Cercophora scortea</name>
    <dbReference type="NCBI Taxonomy" id="314031"/>
    <lineage>
        <taxon>Eukaryota</taxon>
        <taxon>Fungi</taxon>
        <taxon>Dikarya</taxon>
        <taxon>Ascomycota</taxon>
        <taxon>Pezizomycotina</taxon>
        <taxon>Sordariomycetes</taxon>
        <taxon>Sordariomycetidae</taxon>
        <taxon>Sordariales</taxon>
        <taxon>Lasiosphaeriaceae</taxon>
        <taxon>Cercophora</taxon>
    </lineage>
</organism>
<protein>
    <submittedName>
        <fullName evidence="2">Uncharacterized protein</fullName>
    </submittedName>
</protein>
<dbReference type="Proteomes" id="UP001286456">
    <property type="component" value="Unassembled WGS sequence"/>
</dbReference>
<evidence type="ECO:0000256" key="1">
    <source>
        <dbReference type="SAM" id="Coils"/>
    </source>
</evidence>
<feature type="coiled-coil region" evidence="1">
    <location>
        <begin position="48"/>
        <end position="75"/>
    </location>
</feature>
<name>A0AAE0IXQ8_9PEZI</name>